<proteinExistence type="predicted"/>
<gene>
    <name evidence="1" type="ORF">AAJCM20276_31090</name>
</gene>
<dbReference type="Proteomes" id="UP000515220">
    <property type="component" value="Chromosome"/>
</dbReference>
<evidence type="ECO:0000313" key="2">
    <source>
        <dbReference type="Proteomes" id="UP000515220"/>
    </source>
</evidence>
<accession>A0A6S6PPC7</accession>
<sequence>MIPSSSAKSRPVYLPFKLSPDVWCSLILAANPRFDRSLFLSVELQSHYPLPRFHIILLNIWTCLASFRDLCWVPKWGRHLHRMLREIPPKQIIY</sequence>
<dbReference type="AlphaFoldDB" id="A0A6S6PPC7"/>
<dbReference type="EMBL" id="AP023326">
    <property type="protein sequence ID" value="BCI68485.1"/>
    <property type="molecule type" value="Genomic_DNA"/>
</dbReference>
<protein>
    <submittedName>
        <fullName evidence="1">Uncharacterized protein</fullName>
    </submittedName>
</protein>
<evidence type="ECO:0000313" key="1">
    <source>
        <dbReference type="EMBL" id="BCI68485.1"/>
    </source>
</evidence>
<name>A0A6S6PPC7_ACEAC</name>
<reference evidence="1 2" key="1">
    <citation type="submission" date="2020-07" db="EMBL/GenBank/DDBJ databases">
        <title>Complete Genome Sequence of an acetic acid bacterium, Acetobacter aceti JCM20276.</title>
        <authorList>
            <person name="Hirose Y."/>
            <person name="Mihara H."/>
        </authorList>
    </citation>
    <scope>NUCLEOTIDE SEQUENCE [LARGE SCALE GENOMIC DNA]</scope>
    <source>
        <strain evidence="1 2">JCM20276</strain>
    </source>
</reference>
<organism evidence="1 2">
    <name type="scientific">Acetobacter aceti</name>
    <dbReference type="NCBI Taxonomy" id="435"/>
    <lineage>
        <taxon>Bacteria</taxon>
        <taxon>Pseudomonadati</taxon>
        <taxon>Pseudomonadota</taxon>
        <taxon>Alphaproteobacteria</taxon>
        <taxon>Acetobacterales</taxon>
        <taxon>Acetobacteraceae</taxon>
        <taxon>Acetobacter</taxon>
        <taxon>Acetobacter subgen. Acetobacter</taxon>
    </lineage>
</organism>